<keyword evidence="3" id="KW-1185">Reference proteome</keyword>
<dbReference type="InterPro" id="IPR036366">
    <property type="entry name" value="PGBDSf"/>
</dbReference>
<reference evidence="2 3" key="1">
    <citation type="journal article" date="2016" name="Biochim. Biophys. Acta">
        <title>Characterization of red-shifted phycobilisomes isolated from the chlorophyll f-containing cyanobacterium Halomicronema hongdechloris.</title>
        <authorList>
            <person name="Li Y."/>
            <person name="Lin Y."/>
            <person name="Garvey C.J."/>
            <person name="Birch D."/>
            <person name="Corkery R.W."/>
            <person name="Loughlin P.C."/>
            <person name="Scheer H."/>
            <person name="Willows R.D."/>
            <person name="Chen M."/>
        </authorList>
    </citation>
    <scope>NUCLEOTIDE SEQUENCE [LARGE SCALE GENOMIC DNA]</scope>
    <source>
        <strain evidence="2 3">C2206</strain>
    </source>
</reference>
<dbReference type="AlphaFoldDB" id="A0A1Z3HNG7"/>
<dbReference type="RefSeq" id="WP_202978885.1">
    <property type="nucleotide sequence ID" value="NZ_CP021983.2"/>
</dbReference>
<accession>A0A1Z3HNG7</accession>
<evidence type="ECO:0000259" key="1">
    <source>
        <dbReference type="Pfam" id="PF01471"/>
    </source>
</evidence>
<dbReference type="STRING" id="1641165.XM38_27090"/>
<name>A0A1Z3HNG7_9CYAN</name>
<organism evidence="2 3">
    <name type="scientific">Halomicronema hongdechloris C2206</name>
    <dbReference type="NCBI Taxonomy" id="1641165"/>
    <lineage>
        <taxon>Bacteria</taxon>
        <taxon>Bacillati</taxon>
        <taxon>Cyanobacteriota</taxon>
        <taxon>Cyanophyceae</taxon>
        <taxon>Nodosilineales</taxon>
        <taxon>Nodosilineaceae</taxon>
        <taxon>Halomicronema</taxon>
    </lineage>
</organism>
<proteinExistence type="predicted"/>
<dbReference type="Gene3D" id="1.10.101.10">
    <property type="entry name" value="PGBD-like superfamily/PGBD"/>
    <property type="match status" value="1"/>
</dbReference>
<dbReference type="Proteomes" id="UP000191901">
    <property type="component" value="Chromosome"/>
</dbReference>
<gene>
    <name evidence="2" type="ORF">XM38_026510</name>
</gene>
<dbReference type="SUPFAM" id="SSF47090">
    <property type="entry name" value="PGBD-like"/>
    <property type="match status" value="1"/>
</dbReference>
<dbReference type="Pfam" id="PF01471">
    <property type="entry name" value="PG_binding_1"/>
    <property type="match status" value="1"/>
</dbReference>
<feature type="domain" description="Peptidoglycan binding-like" evidence="1">
    <location>
        <begin position="120"/>
        <end position="173"/>
    </location>
</feature>
<dbReference type="InterPro" id="IPR036365">
    <property type="entry name" value="PGBD-like_sf"/>
</dbReference>
<evidence type="ECO:0000313" key="2">
    <source>
        <dbReference type="EMBL" id="ASC71697.1"/>
    </source>
</evidence>
<evidence type="ECO:0000313" key="3">
    <source>
        <dbReference type="Proteomes" id="UP000191901"/>
    </source>
</evidence>
<dbReference type="KEGG" id="hhg:XM38_026510"/>
<sequence>MPTSNHIAVNADLRALLDSQYLARIHEYCALAVRSHLSEADANRLGELLTMAETDGHLDFWIHEADHFLDHALGLSSETRVYAFINENLKARLRELLTEDASNDESCELIQEIQESLNSGTRQIQQQLKSHGFDPGPLDGVPGPRTQAALSQFQQAHALTTSGLIDPATQSALGL</sequence>
<dbReference type="EMBL" id="CP021983">
    <property type="protein sequence ID" value="ASC71697.1"/>
    <property type="molecule type" value="Genomic_DNA"/>
</dbReference>
<dbReference type="InterPro" id="IPR002477">
    <property type="entry name" value="Peptidoglycan-bd-like"/>
</dbReference>
<protein>
    <recommendedName>
        <fullName evidence="1">Peptidoglycan binding-like domain-containing protein</fullName>
    </recommendedName>
</protein>